<dbReference type="Pfam" id="PF00903">
    <property type="entry name" value="Glyoxalase"/>
    <property type="match status" value="1"/>
</dbReference>
<keyword evidence="3" id="KW-1185">Reference proteome</keyword>
<evidence type="ECO:0000313" key="3">
    <source>
        <dbReference type="Proteomes" id="UP000017052"/>
    </source>
</evidence>
<evidence type="ECO:0000313" key="2">
    <source>
        <dbReference type="EMBL" id="ERK54177.1"/>
    </source>
</evidence>
<proteinExistence type="predicted"/>
<dbReference type="EMBL" id="ACVN02000221">
    <property type="protein sequence ID" value="ERK54177.1"/>
    <property type="molecule type" value="Genomic_DNA"/>
</dbReference>
<dbReference type="GeneID" id="95359646"/>
<feature type="domain" description="VOC" evidence="1">
    <location>
        <begin position="6"/>
        <end position="109"/>
    </location>
</feature>
<dbReference type="Gene3D" id="3.10.180.10">
    <property type="entry name" value="2,3-Dihydroxybiphenyl 1,2-Dioxygenase, domain 1"/>
    <property type="match status" value="1"/>
</dbReference>
<dbReference type="InterPro" id="IPR029068">
    <property type="entry name" value="Glyas_Bleomycin-R_OHBP_Dase"/>
</dbReference>
<dbReference type="PROSITE" id="PS51819">
    <property type="entry name" value="VOC"/>
    <property type="match status" value="1"/>
</dbReference>
<organism evidence="2 3">
    <name type="scientific">Propionibacterium acidifaciens F0233</name>
    <dbReference type="NCBI Taxonomy" id="553198"/>
    <lineage>
        <taxon>Bacteria</taxon>
        <taxon>Bacillati</taxon>
        <taxon>Actinomycetota</taxon>
        <taxon>Actinomycetes</taxon>
        <taxon>Propionibacteriales</taxon>
        <taxon>Propionibacteriaceae</taxon>
        <taxon>Propionibacterium</taxon>
    </lineage>
</organism>
<dbReference type="OrthoDB" id="956698at2"/>
<dbReference type="SUPFAM" id="SSF54593">
    <property type="entry name" value="Glyoxalase/Bleomycin resistance protein/Dihydroxybiphenyl dioxygenase"/>
    <property type="match status" value="1"/>
</dbReference>
<gene>
    <name evidence="2" type="ORF">HMPREF0682_2650</name>
</gene>
<name>U2RU35_9ACTN</name>
<dbReference type="Proteomes" id="UP000017052">
    <property type="component" value="Unassembled WGS sequence"/>
</dbReference>
<dbReference type="InterPro" id="IPR004360">
    <property type="entry name" value="Glyas_Fos-R_dOase_dom"/>
</dbReference>
<accession>U2RU35</accession>
<comment type="caution">
    <text evidence="2">The sequence shown here is derived from an EMBL/GenBank/DDBJ whole genome shotgun (WGS) entry which is preliminary data.</text>
</comment>
<reference evidence="2" key="1">
    <citation type="submission" date="2013-08" db="EMBL/GenBank/DDBJ databases">
        <authorList>
            <person name="Durkin A.S."/>
            <person name="Haft D.R."/>
            <person name="McCorrison J."/>
            <person name="Torralba M."/>
            <person name="Gillis M."/>
            <person name="Haft D.H."/>
            <person name="Methe B."/>
            <person name="Sutton G."/>
            <person name="Nelson K.E."/>
        </authorList>
    </citation>
    <scope>NUCLEOTIDE SEQUENCE [LARGE SCALE GENOMIC DNA]</scope>
    <source>
        <strain evidence="2">F0233</strain>
    </source>
</reference>
<dbReference type="InterPro" id="IPR037523">
    <property type="entry name" value="VOC_core"/>
</dbReference>
<evidence type="ECO:0000259" key="1">
    <source>
        <dbReference type="PROSITE" id="PS51819"/>
    </source>
</evidence>
<dbReference type="RefSeq" id="WP_021798043.1">
    <property type="nucleotide sequence ID" value="NZ_ACVN02000221.1"/>
</dbReference>
<dbReference type="AlphaFoldDB" id="U2RU35"/>
<protein>
    <submittedName>
        <fullName evidence="2">Glyoxalase-like domain protein</fullName>
    </submittedName>
</protein>
<sequence>MIEPLRLDNVILAVPDLARAVDWYRERVGLRPVVVREEVAVLHPADGGAGLCLRLDPDDPSHSTVWFEVDDARAVAAGLGLEAFRIATGWSVEMTDPWGNTVGFTDYRG</sequence>